<dbReference type="SUPFAM" id="SSF46579">
    <property type="entry name" value="Prefoldin"/>
    <property type="match status" value="1"/>
</dbReference>
<protein>
    <recommendedName>
        <fullName evidence="5">Probable prefoldin subunit 6</fullName>
    </recommendedName>
</protein>
<keyword evidence="3" id="KW-0143">Chaperone</keyword>
<dbReference type="GO" id="GO:0051087">
    <property type="term" value="F:protein-folding chaperone binding"/>
    <property type="evidence" value="ECO:0007669"/>
    <property type="project" value="TreeGrafter"/>
</dbReference>
<organism evidence="6 7">
    <name type="scientific">Strongyloides stercoralis</name>
    <name type="common">Threadworm</name>
    <dbReference type="NCBI Taxonomy" id="6248"/>
    <lineage>
        <taxon>Eukaryota</taxon>
        <taxon>Metazoa</taxon>
        <taxon>Ecdysozoa</taxon>
        <taxon>Nematoda</taxon>
        <taxon>Chromadorea</taxon>
        <taxon>Rhabditida</taxon>
        <taxon>Tylenchina</taxon>
        <taxon>Panagrolaimomorpha</taxon>
        <taxon>Strongyloidoidea</taxon>
        <taxon>Strongyloididae</taxon>
        <taxon>Strongyloides</taxon>
    </lineage>
</organism>
<dbReference type="Pfam" id="PF01920">
    <property type="entry name" value="Prefoldin_2"/>
    <property type="match status" value="1"/>
</dbReference>
<evidence type="ECO:0000256" key="4">
    <source>
        <dbReference type="ARBA" id="ARBA00058726"/>
    </source>
</evidence>
<evidence type="ECO:0000256" key="2">
    <source>
        <dbReference type="ARBA" id="ARBA00011695"/>
    </source>
</evidence>
<evidence type="ECO:0000256" key="3">
    <source>
        <dbReference type="ARBA" id="ARBA00023186"/>
    </source>
</evidence>
<name>A0AAF5DDV9_STRER</name>
<keyword evidence="6" id="KW-1185">Reference proteome</keyword>
<dbReference type="PANTHER" id="PTHR21431">
    <property type="entry name" value="PREFOLDIN SUBUNIT 6"/>
    <property type="match status" value="1"/>
</dbReference>
<dbReference type="GO" id="GO:0005737">
    <property type="term" value="C:cytoplasm"/>
    <property type="evidence" value="ECO:0007669"/>
    <property type="project" value="TreeGrafter"/>
</dbReference>
<dbReference type="WBParaSite" id="TCONS_00010885.p1">
    <property type="protein sequence ID" value="TCONS_00010885.p1"/>
    <property type="gene ID" value="XLOC_004678"/>
</dbReference>
<comment type="similarity">
    <text evidence="1">Belongs to the prefoldin subunit beta family.</text>
</comment>
<dbReference type="GO" id="GO:0016272">
    <property type="term" value="C:prefoldin complex"/>
    <property type="evidence" value="ECO:0007669"/>
    <property type="project" value="InterPro"/>
</dbReference>
<comment type="function">
    <text evidence="4">Binds specifically to cytosolic chaperonin (c-CPN) and transfers target proteins to it. Binds to nascent polypeptide chain and promotes folding in an environment in which there are many competing pathways for nonnative proteins. Required for positioning of the mitotic spindle.</text>
</comment>
<dbReference type="FunFam" id="1.10.287.370:FF:000003">
    <property type="entry name" value="Prefoldin subunit 6"/>
    <property type="match status" value="1"/>
</dbReference>
<dbReference type="Proteomes" id="UP000035681">
    <property type="component" value="Unplaced"/>
</dbReference>
<comment type="subunit">
    <text evidence="2">Heterohexamer of two PFD-alpha type and four PFD-beta type subunits.</text>
</comment>
<evidence type="ECO:0000313" key="7">
    <source>
        <dbReference type="WBParaSite" id="TCONS_00010885.p1"/>
    </source>
</evidence>
<dbReference type="CDD" id="cd23161">
    <property type="entry name" value="Prefoldin_6"/>
    <property type="match status" value="1"/>
</dbReference>
<dbReference type="GO" id="GO:0006457">
    <property type="term" value="P:protein folding"/>
    <property type="evidence" value="ECO:0007669"/>
    <property type="project" value="InterPro"/>
</dbReference>
<dbReference type="GO" id="GO:0051131">
    <property type="term" value="P:chaperone-mediated protein complex assembly"/>
    <property type="evidence" value="ECO:0007669"/>
    <property type="project" value="TreeGrafter"/>
</dbReference>
<evidence type="ECO:0000256" key="5">
    <source>
        <dbReference type="ARBA" id="ARBA00072592"/>
    </source>
</evidence>
<dbReference type="AlphaFoldDB" id="A0AAF5DDV9"/>
<dbReference type="Gene3D" id="1.10.287.370">
    <property type="match status" value="1"/>
</dbReference>
<proteinExistence type="inferred from homology"/>
<reference evidence="7" key="1">
    <citation type="submission" date="2024-02" db="UniProtKB">
        <authorList>
            <consortium name="WormBaseParasite"/>
        </authorList>
    </citation>
    <scope>IDENTIFICATION</scope>
</reference>
<accession>A0AAF5DDV9</accession>
<dbReference type="InterPro" id="IPR009053">
    <property type="entry name" value="Prefoldin"/>
</dbReference>
<dbReference type="GO" id="GO:0051082">
    <property type="term" value="F:unfolded protein binding"/>
    <property type="evidence" value="ECO:0007669"/>
    <property type="project" value="InterPro"/>
</dbReference>
<sequence>NLKTTTIGTRFIKKKLICTCCLKNMESKKSIDIPSLFLFDNTNNDFTNKNNKKKEHSSKKCLDKIEAPSLFSNRIQFASASSYSLKNDLKSKVLKLKVNEKLEITKNGLEGTFDLDKEYPINENILKNQELSNDYLNICNKINDREKSPKNNILLENSNKNIEINKVIEENDMSTYFLNNSSCDLTMTYPKTSTQLFPERQPSFSISEISNTTNETTSSDTFEKKILSSDFISTYKTQASLPLKEYKEIDEHKSVKAIRNKACRSTLQGHDCECCSGYYSALQLKTPEKMQRINEVSRHRGIKSKHEKTPEGYWDKTFLEKSEQRKRGLFVESNSPIKTKRYRRKLTFSEEIDNVGERNSMIMLVCNENTLNKLGNQKRLGELQIILEEQVKKFETMQKERDMNITKRQQLEAQLTENQMVQREFKLLNDDASVYKLIGQALIKQDLNESKDNIEKRLEYIGGEIKRVDKYLEEIPEKLKNQQDEIKKTQMMIGAIRT</sequence>
<evidence type="ECO:0000313" key="6">
    <source>
        <dbReference type="Proteomes" id="UP000035681"/>
    </source>
</evidence>
<dbReference type="InterPro" id="IPR002777">
    <property type="entry name" value="PFD_beta-like"/>
</dbReference>
<dbReference type="PANTHER" id="PTHR21431:SF0">
    <property type="entry name" value="PREFOLDIN SUBUNIT 6"/>
    <property type="match status" value="1"/>
</dbReference>
<evidence type="ECO:0000256" key="1">
    <source>
        <dbReference type="ARBA" id="ARBA00008045"/>
    </source>
</evidence>